<protein>
    <submittedName>
        <fullName evidence="3">Uncharacterized protein</fullName>
    </submittedName>
</protein>
<feature type="signal peptide" evidence="2">
    <location>
        <begin position="1"/>
        <end position="25"/>
    </location>
</feature>
<keyword evidence="4" id="KW-1185">Reference proteome</keyword>
<dbReference type="Pfam" id="PF14559">
    <property type="entry name" value="TPR_19"/>
    <property type="match status" value="1"/>
</dbReference>
<dbReference type="STRING" id="291169.A9E74_00908"/>
<reference evidence="3 4" key="1">
    <citation type="submission" date="2016-07" db="EMBL/GenBank/DDBJ databases">
        <title>Draft Genome Sequence of Methylophaga muralis Bur 1.</title>
        <authorList>
            <person name="Vasilenko O.V."/>
            <person name="Doronina N.V."/>
            <person name="Shmareva M.N."/>
            <person name="Tarlachkov S.V."/>
            <person name="Mustakhimov I."/>
            <person name="Trotsenko Y.A."/>
        </authorList>
    </citation>
    <scope>NUCLEOTIDE SEQUENCE [LARGE SCALE GENOMIC DNA]</scope>
    <source>
        <strain evidence="3 4">Bur 1</strain>
    </source>
</reference>
<evidence type="ECO:0000256" key="2">
    <source>
        <dbReference type="SAM" id="SignalP"/>
    </source>
</evidence>
<dbReference type="SMART" id="SM00028">
    <property type="entry name" value="TPR"/>
    <property type="match status" value="2"/>
</dbReference>
<evidence type="ECO:0000256" key="1">
    <source>
        <dbReference type="SAM" id="MobiDB-lite"/>
    </source>
</evidence>
<evidence type="ECO:0000313" key="4">
    <source>
        <dbReference type="Proteomes" id="UP000094379"/>
    </source>
</evidence>
<feature type="region of interest" description="Disordered" evidence="1">
    <location>
        <begin position="30"/>
        <end position="87"/>
    </location>
</feature>
<dbReference type="PATRIC" id="fig|291169.3.peg.912"/>
<feature type="chain" id="PRO_5009128720" evidence="2">
    <location>
        <begin position="26"/>
        <end position="190"/>
    </location>
</feature>
<dbReference type="InterPro" id="IPR011990">
    <property type="entry name" value="TPR-like_helical_dom_sf"/>
</dbReference>
<keyword evidence="2" id="KW-0732">Signal</keyword>
<name>A0A1E3GTP3_9GAMM</name>
<dbReference type="RefSeq" id="WP_069295435.1">
    <property type="nucleotide sequence ID" value="NZ_MCRI01000006.1"/>
</dbReference>
<dbReference type="PROSITE" id="PS51257">
    <property type="entry name" value="PROKAR_LIPOPROTEIN"/>
    <property type="match status" value="1"/>
</dbReference>
<comment type="caution">
    <text evidence="3">The sequence shown here is derived from an EMBL/GenBank/DDBJ whole genome shotgun (WGS) entry which is preliminary data.</text>
</comment>
<dbReference type="Proteomes" id="UP000094379">
    <property type="component" value="Unassembled WGS sequence"/>
</dbReference>
<dbReference type="EMBL" id="MCRI01000006">
    <property type="protein sequence ID" value="ODN67374.1"/>
    <property type="molecule type" value="Genomic_DNA"/>
</dbReference>
<dbReference type="InterPro" id="IPR019734">
    <property type="entry name" value="TPR_rpt"/>
</dbReference>
<sequence>MLKNVTKPFFIMTLMVMFLSACSTAPVSYKPPVESREIPSRSQTPETAQTRPEPAQAATPQALPVPPPGSTSTDLPATQPAPTPSNPAVLALLSDAEKYQQQGNMAAAQSRLQRAQRIAPRDPKVYYQLAQTHYELEDYRLAEQVALKGVSYAQGNYAEQKRFWLLLVDIRLKAGDGAGATAAREQASRY</sequence>
<proteinExistence type="predicted"/>
<organism evidence="3 4">
    <name type="scientific">Methylophaga muralis</name>
    <dbReference type="NCBI Taxonomy" id="291169"/>
    <lineage>
        <taxon>Bacteria</taxon>
        <taxon>Pseudomonadati</taxon>
        <taxon>Pseudomonadota</taxon>
        <taxon>Gammaproteobacteria</taxon>
        <taxon>Thiotrichales</taxon>
        <taxon>Piscirickettsiaceae</taxon>
        <taxon>Methylophaga</taxon>
    </lineage>
</organism>
<evidence type="ECO:0000313" key="3">
    <source>
        <dbReference type="EMBL" id="ODN67374.1"/>
    </source>
</evidence>
<dbReference type="AlphaFoldDB" id="A0A1E3GTP3"/>
<accession>A0A1E3GTP3</accession>
<feature type="compositionally biased region" description="Polar residues" evidence="1">
    <location>
        <begin position="40"/>
        <end position="50"/>
    </location>
</feature>
<dbReference type="Gene3D" id="1.25.40.10">
    <property type="entry name" value="Tetratricopeptide repeat domain"/>
    <property type="match status" value="1"/>
</dbReference>
<dbReference type="SUPFAM" id="SSF48452">
    <property type="entry name" value="TPR-like"/>
    <property type="match status" value="1"/>
</dbReference>
<gene>
    <name evidence="3" type="ORF">A9E74_00908</name>
</gene>